<feature type="coiled-coil region" evidence="1">
    <location>
        <begin position="35"/>
        <end position="62"/>
    </location>
</feature>
<accession>A0A540VRP9</accession>
<organism evidence="3 4">
    <name type="scientific">Spiribacter salinus</name>
    <dbReference type="NCBI Taxonomy" id="1335746"/>
    <lineage>
        <taxon>Bacteria</taxon>
        <taxon>Pseudomonadati</taxon>
        <taxon>Pseudomonadota</taxon>
        <taxon>Gammaproteobacteria</taxon>
        <taxon>Chromatiales</taxon>
        <taxon>Ectothiorhodospiraceae</taxon>
        <taxon>Spiribacter</taxon>
    </lineage>
</organism>
<evidence type="ECO:0000256" key="1">
    <source>
        <dbReference type="SAM" id="Coils"/>
    </source>
</evidence>
<dbReference type="Proteomes" id="UP000315400">
    <property type="component" value="Unassembled WGS sequence"/>
</dbReference>
<gene>
    <name evidence="3" type="ORF">FKY71_08655</name>
</gene>
<evidence type="ECO:0000313" key="3">
    <source>
        <dbReference type="EMBL" id="TQE99431.1"/>
    </source>
</evidence>
<comment type="caution">
    <text evidence="3">The sequence shown here is derived from an EMBL/GenBank/DDBJ whole genome shotgun (WGS) entry which is preliminary data.</text>
</comment>
<evidence type="ECO:0000256" key="2">
    <source>
        <dbReference type="SAM" id="MobiDB-lite"/>
    </source>
</evidence>
<dbReference type="EMBL" id="VIFK01000062">
    <property type="protein sequence ID" value="TQE99431.1"/>
    <property type="molecule type" value="Genomic_DNA"/>
</dbReference>
<reference evidence="3 4" key="1">
    <citation type="submission" date="2019-06" db="EMBL/GenBank/DDBJ databases">
        <title>Metagenome assembled Genome of Spiribacter salinus SL48-SHIP from the microbial mat of Salt Lake 48 (Novosibirsk region, Russia).</title>
        <authorList>
            <person name="Shipova A."/>
            <person name="Rozanov A.S."/>
            <person name="Bryanskaya A.V."/>
            <person name="Peltek S.E."/>
        </authorList>
    </citation>
    <scope>NUCLEOTIDE SEQUENCE [LARGE SCALE GENOMIC DNA]</scope>
    <source>
        <strain evidence="3">SL48-SHIP-2</strain>
    </source>
</reference>
<keyword evidence="1" id="KW-0175">Coiled coil</keyword>
<name>A0A540VRP9_9GAMM</name>
<protein>
    <submittedName>
        <fullName evidence="3">Uncharacterized protein</fullName>
    </submittedName>
</protein>
<evidence type="ECO:0000313" key="4">
    <source>
        <dbReference type="Proteomes" id="UP000315400"/>
    </source>
</evidence>
<sequence>MFGLGWAALGRKALPVALVAAVVGGAYLGGRWHANQAWEQHIAEVEAAREAAADRARLLAEQLKQSQAARRAQAEQLDEDARNAPNANRPALSADSVRRLRLDP</sequence>
<proteinExistence type="predicted"/>
<dbReference type="AlphaFoldDB" id="A0A540VRP9"/>
<feature type="region of interest" description="Disordered" evidence="2">
    <location>
        <begin position="67"/>
        <end position="104"/>
    </location>
</feature>